<name>A0A0K1PYN9_9BACT</name>
<evidence type="ECO:0000259" key="3">
    <source>
        <dbReference type="Pfam" id="PF08338"/>
    </source>
</evidence>
<gene>
    <name evidence="4" type="ORF">AKJ09_05170</name>
</gene>
<dbReference type="KEGG" id="llu:AKJ09_05170"/>
<dbReference type="InterPro" id="IPR013549">
    <property type="entry name" value="DUF1731"/>
</dbReference>
<dbReference type="EMBL" id="CP012333">
    <property type="protein sequence ID" value="AKU98506.1"/>
    <property type="molecule type" value="Genomic_DNA"/>
</dbReference>
<feature type="domain" description="DUF1731" evidence="3">
    <location>
        <begin position="226"/>
        <end position="272"/>
    </location>
</feature>
<dbReference type="AlphaFoldDB" id="A0A0K1PYN9"/>
<evidence type="ECO:0000313" key="4">
    <source>
        <dbReference type="EMBL" id="AKU98506.1"/>
    </source>
</evidence>
<dbReference type="Pfam" id="PF01370">
    <property type="entry name" value="Epimerase"/>
    <property type="match status" value="1"/>
</dbReference>
<organism evidence="4 5">
    <name type="scientific">Labilithrix luteola</name>
    <dbReference type="NCBI Taxonomy" id="1391654"/>
    <lineage>
        <taxon>Bacteria</taxon>
        <taxon>Pseudomonadati</taxon>
        <taxon>Myxococcota</taxon>
        <taxon>Polyangia</taxon>
        <taxon>Polyangiales</taxon>
        <taxon>Labilitrichaceae</taxon>
        <taxon>Labilithrix</taxon>
    </lineage>
</organism>
<keyword evidence="5" id="KW-1185">Reference proteome</keyword>
<evidence type="ECO:0000313" key="5">
    <source>
        <dbReference type="Proteomes" id="UP000064967"/>
    </source>
</evidence>
<dbReference type="GO" id="GO:0051301">
    <property type="term" value="P:cell division"/>
    <property type="evidence" value="ECO:0007669"/>
    <property type="project" value="UniProtKB-KW"/>
</dbReference>
<feature type="domain" description="NAD-dependent epimerase/dehydratase" evidence="2">
    <location>
        <begin position="33"/>
        <end position="193"/>
    </location>
</feature>
<dbReference type="InterPro" id="IPR001509">
    <property type="entry name" value="Epimerase_deHydtase"/>
</dbReference>
<accession>A0A0K1PYN9</accession>
<sequence>MLGPRPMCWHGAGKLELTVWNPEREGDWMTCVEGADAVIHLAGAGIFDERWTPERKEVIWSSRVRSTELLAHAIAGASKRPRVFISSSAIGHYGLHCGEHVVAEEDPGGDDFLARLTSAWEAAAEPARLAGVRVCHPRTGIVLGTRGGILAKLIPAFRAYMGGPIGDGRQYVPWIHIVDCVRALEHAMEHDNFDGPFNVTAPEPVTMNDFAHKLGEALERPSHVRVPALAVKLAIGEGADAILCGQRALPRKLVSDGFAFVFPEVTSALADLVSH</sequence>
<reference evidence="4 5" key="1">
    <citation type="submission" date="2015-08" db="EMBL/GenBank/DDBJ databases">
        <authorList>
            <person name="Babu N.S."/>
            <person name="Beckwith C.J."/>
            <person name="Beseler K.G."/>
            <person name="Brison A."/>
            <person name="Carone J.V."/>
            <person name="Caskin T.P."/>
            <person name="Diamond M."/>
            <person name="Durham M.E."/>
            <person name="Foxe J.M."/>
            <person name="Go M."/>
            <person name="Henderson B.A."/>
            <person name="Jones I.B."/>
            <person name="McGettigan J.A."/>
            <person name="Micheletti S.J."/>
            <person name="Nasrallah M.E."/>
            <person name="Ortiz D."/>
            <person name="Piller C.R."/>
            <person name="Privatt S.R."/>
            <person name="Schneider S.L."/>
            <person name="Sharp S."/>
            <person name="Smith T.C."/>
            <person name="Stanton J.D."/>
            <person name="Ullery H.E."/>
            <person name="Wilson R.J."/>
            <person name="Serrano M.G."/>
            <person name="Buck G."/>
            <person name="Lee V."/>
            <person name="Wang Y."/>
            <person name="Carvalho R."/>
            <person name="Voegtly L."/>
            <person name="Shi R."/>
            <person name="Duckworth R."/>
            <person name="Johnson A."/>
            <person name="Loviza R."/>
            <person name="Walstead R."/>
            <person name="Shah Z."/>
            <person name="Kiflezghi M."/>
            <person name="Wade K."/>
            <person name="Ball S.L."/>
            <person name="Bradley K.W."/>
            <person name="Asai D.J."/>
            <person name="Bowman C.A."/>
            <person name="Russell D.A."/>
            <person name="Pope W.H."/>
            <person name="Jacobs-Sera D."/>
            <person name="Hendrix R.W."/>
            <person name="Hatfull G.F."/>
        </authorList>
    </citation>
    <scope>NUCLEOTIDE SEQUENCE [LARGE SCALE GENOMIC DNA]</scope>
    <source>
        <strain evidence="4 5">DSM 27648</strain>
    </source>
</reference>
<dbReference type="Proteomes" id="UP000064967">
    <property type="component" value="Chromosome"/>
</dbReference>
<dbReference type="NCBIfam" id="TIGR01777">
    <property type="entry name" value="yfcH"/>
    <property type="match status" value="1"/>
</dbReference>
<dbReference type="Gene3D" id="3.40.50.720">
    <property type="entry name" value="NAD(P)-binding Rossmann-like Domain"/>
    <property type="match status" value="1"/>
</dbReference>
<dbReference type="PANTHER" id="PTHR11092">
    <property type="entry name" value="SUGAR NUCLEOTIDE EPIMERASE RELATED"/>
    <property type="match status" value="1"/>
</dbReference>
<protein>
    <submittedName>
        <fullName evidence="4">Cell division inhibitor</fullName>
    </submittedName>
</protein>
<dbReference type="PANTHER" id="PTHR11092:SF0">
    <property type="entry name" value="EPIMERASE FAMILY PROTEIN SDR39U1"/>
    <property type="match status" value="1"/>
</dbReference>
<evidence type="ECO:0000256" key="1">
    <source>
        <dbReference type="ARBA" id="ARBA00009353"/>
    </source>
</evidence>
<comment type="similarity">
    <text evidence="1">Belongs to the NAD(P)-dependent epimerase/dehydratase family. SDR39U1 subfamily.</text>
</comment>
<dbReference type="STRING" id="1391654.AKJ09_05170"/>
<dbReference type="SUPFAM" id="SSF51735">
    <property type="entry name" value="NAD(P)-binding Rossmann-fold domains"/>
    <property type="match status" value="1"/>
</dbReference>
<evidence type="ECO:0000259" key="2">
    <source>
        <dbReference type="Pfam" id="PF01370"/>
    </source>
</evidence>
<proteinExistence type="inferred from homology"/>
<keyword evidence="4" id="KW-0132">Cell division</keyword>
<keyword evidence="4" id="KW-0131">Cell cycle</keyword>
<dbReference type="InterPro" id="IPR010099">
    <property type="entry name" value="SDR39U1"/>
</dbReference>
<dbReference type="InterPro" id="IPR036291">
    <property type="entry name" value="NAD(P)-bd_dom_sf"/>
</dbReference>
<dbReference type="Pfam" id="PF08338">
    <property type="entry name" value="DUF1731"/>
    <property type="match status" value="1"/>
</dbReference>